<feature type="transmembrane region" description="Helical" evidence="1">
    <location>
        <begin position="47"/>
        <end position="69"/>
    </location>
</feature>
<organism evidence="3 4">
    <name type="scientific">Rhizobium rosettiformans</name>
    <dbReference type="NCBI Taxonomy" id="1368430"/>
    <lineage>
        <taxon>Bacteria</taxon>
        <taxon>Pseudomonadati</taxon>
        <taxon>Pseudomonadota</taxon>
        <taxon>Alphaproteobacteria</taxon>
        <taxon>Hyphomicrobiales</taxon>
        <taxon>Rhizobiaceae</taxon>
        <taxon>Rhizobium/Agrobacterium group</taxon>
        <taxon>Rhizobium</taxon>
    </lineage>
</organism>
<dbReference type="EMBL" id="CP032406">
    <property type="protein sequence ID" value="QRF54163.1"/>
    <property type="molecule type" value="Genomic_DNA"/>
</dbReference>
<keyword evidence="3" id="KW-0614">Plasmid</keyword>
<keyword evidence="1" id="KW-0812">Transmembrane</keyword>
<evidence type="ECO:0000256" key="1">
    <source>
        <dbReference type="SAM" id="Phobius"/>
    </source>
</evidence>
<dbReference type="Pfam" id="PF07331">
    <property type="entry name" value="TctB"/>
    <property type="match status" value="1"/>
</dbReference>
<protein>
    <submittedName>
        <fullName evidence="3">Tripartite tricarboxylate transporter TctB family protein</fullName>
    </submittedName>
</protein>
<keyword evidence="1" id="KW-1133">Transmembrane helix</keyword>
<feature type="transmembrane region" description="Helical" evidence="1">
    <location>
        <begin position="12"/>
        <end position="35"/>
    </location>
</feature>
<feature type="transmembrane region" description="Helical" evidence="1">
    <location>
        <begin position="89"/>
        <end position="107"/>
    </location>
</feature>
<geneLocation type="plasmid" evidence="3 4">
    <name>p1</name>
</geneLocation>
<dbReference type="InterPro" id="IPR009936">
    <property type="entry name" value="DUF1468"/>
</dbReference>
<evidence type="ECO:0000313" key="3">
    <source>
        <dbReference type="EMBL" id="QRF54163.1"/>
    </source>
</evidence>
<feature type="transmembrane region" description="Helical" evidence="1">
    <location>
        <begin position="113"/>
        <end position="130"/>
    </location>
</feature>
<proteinExistence type="predicted"/>
<keyword evidence="4" id="KW-1185">Reference proteome</keyword>
<sequence length="169" mass="18061">MRSACGPYPHEGVFMKFHDSIIGLLLVAFGGWVLWQAQGFPDMPGQIIGPATFPTLLGCLCLLGGLMLIWEGRKASPHALISLHDGWRIGSRITCVAVAILGTLLLAVTFEQVGFPVGGTLLLSALFLSAGLTHPKWIGVSAVFVLTVHLVMTRLLYVPLPSGFVKGLL</sequence>
<gene>
    <name evidence="3" type="ORF">D4A92_21695</name>
</gene>
<dbReference type="Proteomes" id="UP000596351">
    <property type="component" value="Plasmid p1"/>
</dbReference>
<name>A0ABX7F112_9HYPH</name>
<reference evidence="3 4" key="1">
    <citation type="submission" date="2018-09" db="EMBL/GenBank/DDBJ databases">
        <title>Rhizobium sp. MAE2-X.</title>
        <authorList>
            <person name="Lee Y."/>
            <person name="Jeon C.O."/>
        </authorList>
    </citation>
    <scope>NUCLEOTIDE SEQUENCE [LARGE SCALE GENOMIC DNA]</scope>
    <source>
        <strain evidence="3 4">MAE2-X</strain>
        <plasmid evidence="3 4">p1</plasmid>
    </source>
</reference>
<keyword evidence="1" id="KW-0472">Membrane</keyword>
<evidence type="ECO:0000313" key="4">
    <source>
        <dbReference type="Proteomes" id="UP000596351"/>
    </source>
</evidence>
<accession>A0ABX7F112</accession>
<feature type="transmembrane region" description="Helical" evidence="1">
    <location>
        <begin position="137"/>
        <end position="157"/>
    </location>
</feature>
<evidence type="ECO:0000259" key="2">
    <source>
        <dbReference type="Pfam" id="PF07331"/>
    </source>
</evidence>
<feature type="domain" description="DUF1468" evidence="2">
    <location>
        <begin position="21"/>
        <end position="161"/>
    </location>
</feature>